<feature type="compositionally biased region" description="Basic residues" evidence="1">
    <location>
        <begin position="256"/>
        <end position="270"/>
    </location>
</feature>
<dbReference type="InterPro" id="IPR000313">
    <property type="entry name" value="PWWP_dom"/>
</dbReference>
<comment type="caution">
    <text evidence="3">The sequence shown here is derived from an EMBL/GenBank/DDBJ whole genome shotgun (WGS) entry which is preliminary data.</text>
</comment>
<organism evidence="3 4">
    <name type="scientific">Pythium oligandrum</name>
    <name type="common">Mycoparasitic fungus</name>
    <dbReference type="NCBI Taxonomy" id="41045"/>
    <lineage>
        <taxon>Eukaryota</taxon>
        <taxon>Sar</taxon>
        <taxon>Stramenopiles</taxon>
        <taxon>Oomycota</taxon>
        <taxon>Peronosporomycetes</taxon>
        <taxon>Pythiales</taxon>
        <taxon>Pythiaceae</taxon>
        <taxon>Pythium</taxon>
    </lineage>
</organism>
<dbReference type="EMBL" id="SPLM01000072">
    <property type="protein sequence ID" value="TMW63568.1"/>
    <property type="molecule type" value="Genomic_DNA"/>
</dbReference>
<evidence type="ECO:0000313" key="3">
    <source>
        <dbReference type="EMBL" id="TMW63568.1"/>
    </source>
</evidence>
<feature type="region of interest" description="Disordered" evidence="1">
    <location>
        <begin position="246"/>
        <end position="364"/>
    </location>
</feature>
<feature type="compositionally biased region" description="Low complexity" evidence="1">
    <location>
        <begin position="670"/>
        <end position="686"/>
    </location>
</feature>
<feature type="compositionally biased region" description="Polar residues" evidence="1">
    <location>
        <begin position="412"/>
        <end position="426"/>
    </location>
</feature>
<feature type="compositionally biased region" description="Basic residues" evidence="1">
    <location>
        <begin position="702"/>
        <end position="711"/>
    </location>
</feature>
<protein>
    <recommendedName>
        <fullName evidence="2">PWWP domain-containing protein</fullName>
    </recommendedName>
</protein>
<dbReference type="Proteomes" id="UP000794436">
    <property type="component" value="Unassembled WGS sequence"/>
</dbReference>
<feature type="compositionally biased region" description="Basic and acidic residues" evidence="1">
    <location>
        <begin position="280"/>
        <end position="297"/>
    </location>
</feature>
<dbReference type="Gene3D" id="2.30.30.140">
    <property type="match status" value="2"/>
</dbReference>
<reference evidence="3" key="1">
    <citation type="submission" date="2019-03" db="EMBL/GenBank/DDBJ databases">
        <title>Long read genome sequence of the mycoparasitic Pythium oligandrum ATCC 38472 isolated from sugarbeet rhizosphere.</title>
        <authorList>
            <person name="Gaulin E."/>
        </authorList>
    </citation>
    <scope>NUCLEOTIDE SEQUENCE</scope>
    <source>
        <strain evidence="3">ATCC 38472_TT</strain>
    </source>
</reference>
<feature type="compositionally biased region" description="Acidic residues" evidence="1">
    <location>
        <begin position="310"/>
        <end position="326"/>
    </location>
</feature>
<dbReference type="OrthoDB" id="161570at2759"/>
<feature type="region of interest" description="Disordered" evidence="1">
    <location>
        <begin position="649"/>
        <end position="798"/>
    </location>
</feature>
<feature type="compositionally biased region" description="Basic and acidic residues" evidence="1">
    <location>
        <begin position="623"/>
        <end position="637"/>
    </location>
</feature>
<feature type="compositionally biased region" description="Polar residues" evidence="1">
    <location>
        <begin position="687"/>
        <end position="699"/>
    </location>
</feature>
<feature type="compositionally biased region" description="Low complexity" evidence="1">
    <location>
        <begin position="785"/>
        <end position="798"/>
    </location>
</feature>
<dbReference type="CDD" id="cd20104">
    <property type="entry name" value="MBT_PHF20L1-like"/>
    <property type="match status" value="1"/>
</dbReference>
<dbReference type="Pfam" id="PF00855">
    <property type="entry name" value="PWWP"/>
    <property type="match status" value="1"/>
</dbReference>
<proteinExistence type="predicted"/>
<name>A0A8K1FME3_PYTOL</name>
<sequence length="822" mass="91754">MRQGKASSTDKRPANEAKIVLNLGVGDWIDVMDAEGTWNVAQVLSIPSPKEIEVQYDGWPKEFNEIVQLNSDRVAPYHTYTWSVKCWAKYKNWPWWPAIVTIRAPGTEEGIQYLRSEKRLFVDFLDRKLLNSRCRCWVEKSKITPFEDHYGDRRKRTTGSDFESSLALALKSSATEKFPKFVKGTLPTQFRNAVADPVKTMKKAMGMAMWANSFSNNRMRHARVYSYTANGDDGDSEDDDNIEISLFEEEEERTTPRPKAKPKLKTKVKRLPSSQQRQVATHDTDDNSRRDRYHSREGSQSQRNTKDVDYDYDDDKGEEDDQESDDSPIPLEPLPRLQTKSKRSAAAVVRIDESPAQPAKRAKTAKILEEFNRALSKDSSISEHEDTIYLSAENISSSDESTRKASARKSRAMNQPSVMASEPKNSSRTHLKSAPKATSSSKLAAIAKVRRSFGQVVEEIIDDEDDVRSSGKNRKMSEARMEEKPLFNPPSDDELLGDDNDDLGQDDYDDDDEETLVPPDPLDDWDTARRTSFLDQSISRSRKKTTTIADDIVRESSQSNQSSPPNRASIPVQKPIRIQSAKRLRDQQAKSIHGKSNSRGSAGQNPASGSDSISAKATGSHKSKADNKKKDAKTQKFVDKQIASALALMKDFDEDGDKKKTKTKDDQRNSAGSKSARTASSAAKSSQPIPSNTPQSGLLSQKKLKTSKHNARSAVQGDANPRSRIQAGAGETSHALHNTARPRNPRLKSSVWVQPTPKFEWQERGEVEPPQALPNPFAAPNTLESASPSSVSSAFSSSNGFTMSKWIKQNLYTQFLTKNSGV</sequence>
<evidence type="ECO:0000313" key="4">
    <source>
        <dbReference type="Proteomes" id="UP000794436"/>
    </source>
</evidence>
<gene>
    <name evidence="3" type="ORF">Poli38472_002509</name>
</gene>
<evidence type="ECO:0000259" key="2">
    <source>
        <dbReference type="PROSITE" id="PS50812"/>
    </source>
</evidence>
<feature type="region of interest" description="Disordered" evidence="1">
    <location>
        <begin position="389"/>
        <end position="637"/>
    </location>
</feature>
<feature type="compositionally biased region" description="Acidic residues" evidence="1">
    <location>
        <begin position="491"/>
        <end position="525"/>
    </location>
</feature>
<dbReference type="PROSITE" id="PS50812">
    <property type="entry name" value="PWWP"/>
    <property type="match status" value="1"/>
</dbReference>
<dbReference type="SUPFAM" id="SSF63748">
    <property type="entry name" value="Tudor/PWWP/MBT"/>
    <property type="match status" value="1"/>
</dbReference>
<feature type="compositionally biased region" description="Low complexity" evidence="1">
    <location>
        <begin position="556"/>
        <end position="566"/>
    </location>
</feature>
<feature type="compositionally biased region" description="Basic and acidic residues" evidence="1">
    <location>
        <begin position="475"/>
        <end position="485"/>
    </location>
</feature>
<evidence type="ECO:0000256" key="1">
    <source>
        <dbReference type="SAM" id="MobiDB-lite"/>
    </source>
</evidence>
<dbReference type="CDD" id="cd05162">
    <property type="entry name" value="PWWP"/>
    <property type="match status" value="1"/>
</dbReference>
<feature type="compositionally biased region" description="Polar residues" evidence="1">
    <location>
        <begin position="594"/>
        <end position="617"/>
    </location>
</feature>
<feature type="domain" description="PWWP" evidence="2">
    <location>
        <begin position="87"/>
        <end position="149"/>
    </location>
</feature>
<accession>A0A8K1FME3</accession>
<dbReference type="AlphaFoldDB" id="A0A8K1FME3"/>
<keyword evidence="4" id="KW-1185">Reference proteome</keyword>